<dbReference type="EMBL" id="AJ630128">
    <property type="protein sequence ID" value="CAF34256.1"/>
    <property type="molecule type" value="Genomic_DNA"/>
</dbReference>
<dbReference type="KEGG" id="vg:3260341"/>
<accession>Q5GQE6</accession>
<dbReference type="EMBL" id="LN828717">
    <property type="protein sequence ID" value="CFW42404.1"/>
    <property type="molecule type" value="Genomic_DNA"/>
</dbReference>
<dbReference type="Proteomes" id="UP000000994">
    <property type="component" value="Segment"/>
</dbReference>
<reference evidence="1 3" key="2">
    <citation type="journal article" date="2005" name="J. Bacteriol.">
        <title>The genome of S-PM2, a 'photosynthetic' T4-type bacteriophage that infects marine Synechococcus strains.</title>
        <authorList>
            <person name="Mann N.H."/>
            <person name="Clokie M.R."/>
            <person name="Millard A."/>
            <person name="Cook A."/>
            <person name="Wilson W.H."/>
            <person name="Wheatley P.J."/>
            <person name="Letarov A."/>
            <person name="Krisch H.M."/>
        </authorList>
    </citation>
    <scope>NUCLEOTIDE SEQUENCE</scope>
</reference>
<evidence type="ECO:0000313" key="1">
    <source>
        <dbReference type="EMBL" id="CAF34256.1"/>
    </source>
</evidence>
<dbReference type="RefSeq" id="YP_195226.1">
    <property type="nucleotide sequence ID" value="NC_006820.1"/>
</dbReference>
<gene>
    <name evidence="2" type="ORF">S-PM2d191</name>
    <name evidence="1" type="ORF">S-PM2p191</name>
</gene>
<proteinExistence type="predicted"/>
<evidence type="ECO:0000313" key="2">
    <source>
        <dbReference type="EMBL" id="CFW42404.1"/>
    </source>
</evidence>
<reference evidence="2" key="4">
    <citation type="submission" date="2015-02" db="EMBL/GenBank/DDBJ databases">
        <authorList>
            <person name="Chooi Y.-H."/>
        </authorList>
    </citation>
    <scope>NUCLEOTIDE SEQUENCE</scope>
</reference>
<organismHost>
    <name type="scientific">Synechococcus</name>
    <dbReference type="NCBI Taxonomy" id="1129"/>
</organismHost>
<organism evidence="1 3">
    <name type="scientific">Synechococcus phage S-PM2</name>
    <dbReference type="NCBI Taxonomy" id="238854"/>
    <lineage>
        <taxon>Viruses</taxon>
        <taxon>Duplodnaviria</taxon>
        <taxon>Heunggongvirae</taxon>
        <taxon>Uroviricota</taxon>
        <taxon>Caudoviricetes</taxon>
        <taxon>Pantevenvirales</taxon>
        <taxon>Kyanoviridae</taxon>
        <taxon>Nodensvirus</taxon>
        <taxon>Nodensvirus spm2</taxon>
    </lineage>
</organism>
<evidence type="ECO:0000313" key="3">
    <source>
        <dbReference type="Proteomes" id="UP000000994"/>
    </source>
</evidence>
<evidence type="ECO:0000313" key="4">
    <source>
        <dbReference type="Proteomes" id="UP000246186"/>
    </source>
</evidence>
<keyword evidence="3" id="KW-1185">Reference proteome</keyword>
<reference evidence="1 3" key="1">
    <citation type="journal article" date="2004" name="Proc. Natl. Acad. Sci. U.S.A.">
        <title>Genetic organization of the psbAD region in phages infecting marine Synechococcus strains.</title>
        <authorList>
            <person name="Millard A."/>
            <person name="Clokie M.R."/>
            <person name="Shub D.A."/>
            <person name="Mann N.H."/>
        </authorList>
    </citation>
    <scope>NUCLEOTIDE SEQUENCE [LARGE SCALE GENOMIC DNA]</scope>
</reference>
<reference evidence="2 4" key="3">
    <citation type="journal article" date="2015" name="PLoS ONE">
        <title>Spontaneous Deletion of an "ORFanage" Region Facilitates Host Adaptation in a "Photosynthetic" Cyanophage.</title>
        <authorList>
            <person name="Puxty R.J."/>
            <person name="Perez-Sepulveda B."/>
            <person name="Rihtman B."/>
            <person name="Evans D.J."/>
            <person name="Millard A.D."/>
            <person name="Scanlan D.J."/>
        </authorList>
    </citation>
    <scope>NUCLEOTIDE SEQUENCE [LARGE SCALE GENOMIC DNA]</scope>
</reference>
<sequence>MSDTKSMNHLQIIKLKIEKEKRLKQAALCQLGQCKTK</sequence>
<dbReference type="Proteomes" id="UP000246186">
    <property type="component" value="Genome"/>
</dbReference>
<protein>
    <submittedName>
        <fullName evidence="1">Hypothetical-Protein / belonging to T4-LIKE GC: 873</fullName>
    </submittedName>
</protein>
<name>Q5GQE6_BPSYP</name>